<name>A0A917PYA8_9PSED</name>
<dbReference type="Pfam" id="PF02416">
    <property type="entry name" value="TatA_B_E"/>
    <property type="match status" value="1"/>
</dbReference>
<evidence type="ECO:0000256" key="9">
    <source>
        <dbReference type="HAMAP-Rule" id="MF_00237"/>
    </source>
</evidence>
<evidence type="ECO:0000256" key="5">
    <source>
        <dbReference type="ARBA" id="ARBA00022927"/>
    </source>
</evidence>
<dbReference type="GO" id="GO:0033281">
    <property type="term" value="C:TAT protein transport complex"/>
    <property type="evidence" value="ECO:0007669"/>
    <property type="project" value="UniProtKB-UniRule"/>
</dbReference>
<sequence length="132" mass="14200">MFDIGFSELLLVGGVALLVLGPDKLPGAARTAGIMIGRLKRSFNSIKSEVEREIGADEIRRQIRSEELLSLRDEMKNHIHPTKPAPTEPASSAETVKAALDPEPKPDVLTEAPAAVKPELKTAPKPDSKSPT</sequence>
<organism evidence="11 12">
    <name type="scientific">Pseudomonas matsuisoli</name>
    <dbReference type="NCBI Taxonomy" id="1515666"/>
    <lineage>
        <taxon>Bacteria</taxon>
        <taxon>Pseudomonadati</taxon>
        <taxon>Pseudomonadota</taxon>
        <taxon>Gammaproteobacteria</taxon>
        <taxon>Pseudomonadales</taxon>
        <taxon>Pseudomonadaceae</taxon>
        <taxon>Pseudomonas</taxon>
    </lineage>
</organism>
<proteinExistence type="inferred from homology"/>
<keyword evidence="7 9" id="KW-0811">Translocation</keyword>
<dbReference type="PRINTS" id="PR01506">
    <property type="entry name" value="TATBPROTEIN"/>
</dbReference>
<comment type="function">
    <text evidence="9">Part of the twin-arginine translocation (Tat) system that transports large folded proteins containing a characteristic twin-arginine motif in their signal peptide across membranes. Together with TatC, TatB is part of a receptor directly interacting with Tat signal peptides. TatB may form an oligomeric binding site that transiently accommodates folded Tat precursor proteins before their translocation.</text>
</comment>
<evidence type="ECO:0000313" key="11">
    <source>
        <dbReference type="EMBL" id="GGJ99420.1"/>
    </source>
</evidence>
<reference evidence="11" key="1">
    <citation type="journal article" date="2014" name="Int. J. Syst. Evol. Microbiol.">
        <title>Complete genome sequence of Corynebacterium casei LMG S-19264T (=DSM 44701T), isolated from a smear-ripened cheese.</title>
        <authorList>
            <consortium name="US DOE Joint Genome Institute (JGI-PGF)"/>
            <person name="Walter F."/>
            <person name="Albersmeier A."/>
            <person name="Kalinowski J."/>
            <person name="Ruckert C."/>
        </authorList>
    </citation>
    <scope>NUCLEOTIDE SEQUENCE</scope>
    <source>
        <strain evidence="11">JCM 30078</strain>
    </source>
</reference>
<gene>
    <name evidence="9 11" type="primary">tatB</name>
    <name evidence="11" type="ORF">GCM10009304_26570</name>
</gene>
<feature type="region of interest" description="Disordered" evidence="10">
    <location>
        <begin position="78"/>
        <end position="132"/>
    </location>
</feature>
<dbReference type="AlphaFoldDB" id="A0A917PYA8"/>
<evidence type="ECO:0000256" key="6">
    <source>
        <dbReference type="ARBA" id="ARBA00022989"/>
    </source>
</evidence>
<evidence type="ECO:0000256" key="2">
    <source>
        <dbReference type="ARBA" id="ARBA00022448"/>
    </source>
</evidence>
<keyword evidence="2 9" id="KW-0813">Transport</keyword>
<dbReference type="PANTHER" id="PTHR33162:SF1">
    <property type="entry name" value="SEC-INDEPENDENT PROTEIN TRANSLOCASE PROTEIN TATA, CHLOROPLASTIC"/>
    <property type="match status" value="1"/>
</dbReference>
<evidence type="ECO:0000313" key="12">
    <source>
        <dbReference type="Proteomes" id="UP000635983"/>
    </source>
</evidence>
<dbReference type="HAMAP" id="MF_00237">
    <property type="entry name" value="TatB"/>
    <property type="match status" value="1"/>
</dbReference>
<keyword evidence="4 9" id="KW-0812">Transmembrane</keyword>
<keyword evidence="8 9" id="KW-0472">Membrane</keyword>
<comment type="caution">
    <text evidence="11">The sequence shown here is derived from an EMBL/GenBank/DDBJ whole genome shotgun (WGS) entry which is preliminary data.</text>
</comment>
<dbReference type="PANTHER" id="PTHR33162">
    <property type="entry name" value="SEC-INDEPENDENT PROTEIN TRANSLOCASE PROTEIN TATA, CHLOROPLASTIC"/>
    <property type="match status" value="1"/>
</dbReference>
<evidence type="ECO:0000256" key="8">
    <source>
        <dbReference type="ARBA" id="ARBA00023136"/>
    </source>
</evidence>
<dbReference type="NCBIfam" id="TIGR01410">
    <property type="entry name" value="tatB"/>
    <property type="match status" value="1"/>
</dbReference>
<dbReference type="RefSeq" id="WP_188983714.1">
    <property type="nucleotide sequence ID" value="NZ_BMPO01000005.1"/>
</dbReference>
<keyword evidence="5 9" id="KW-0653">Protein transport</keyword>
<dbReference type="EMBL" id="BMPO01000005">
    <property type="protein sequence ID" value="GGJ99420.1"/>
    <property type="molecule type" value="Genomic_DNA"/>
</dbReference>
<keyword evidence="12" id="KW-1185">Reference proteome</keyword>
<evidence type="ECO:0000256" key="4">
    <source>
        <dbReference type="ARBA" id="ARBA00022692"/>
    </source>
</evidence>
<evidence type="ECO:0000256" key="1">
    <source>
        <dbReference type="ARBA" id="ARBA00004167"/>
    </source>
</evidence>
<dbReference type="GO" id="GO:0043953">
    <property type="term" value="P:protein transport by the Tat complex"/>
    <property type="evidence" value="ECO:0007669"/>
    <property type="project" value="UniProtKB-UniRule"/>
</dbReference>
<comment type="similarity">
    <text evidence="9">Belongs to the TatB family.</text>
</comment>
<dbReference type="Proteomes" id="UP000635983">
    <property type="component" value="Unassembled WGS sequence"/>
</dbReference>
<dbReference type="GO" id="GO:0008320">
    <property type="term" value="F:protein transmembrane transporter activity"/>
    <property type="evidence" value="ECO:0007669"/>
    <property type="project" value="UniProtKB-UniRule"/>
</dbReference>
<comment type="subcellular location">
    <subcellularLocation>
        <location evidence="9">Cell membrane</location>
        <topology evidence="9">Single-pass membrane protein</topology>
    </subcellularLocation>
    <subcellularLocation>
        <location evidence="1">Membrane</location>
        <topology evidence="1">Single-pass membrane protein</topology>
    </subcellularLocation>
</comment>
<dbReference type="InterPro" id="IPR003369">
    <property type="entry name" value="TatA/B/E"/>
</dbReference>
<evidence type="ECO:0000256" key="7">
    <source>
        <dbReference type="ARBA" id="ARBA00023010"/>
    </source>
</evidence>
<keyword evidence="3 9" id="KW-1003">Cell membrane</keyword>
<protein>
    <recommendedName>
        <fullName evidence="9">Sec-independent protein translocase protein TatB</fullName>
    </recommendedName>
</protein>
<dbReference type="InterPro" id="IPR018448">
    <property type="entry name" value="TatB"/>
</dbReference>
<evidence type="ECO:0000256" key="3">
    <source>
        <dbReference type="ARBA" id="ARBA00022475"/>
    </source>
</evidence>
<accession>A0A917PYA8</accession>
<evidence type="ECO:0000256" key="10">
    <source>
        <dbReference type="SAM" id="MobiDB-lite"/>
    </source>
</evidence>
<keyword evidence="6 9" id="KW-1133">Transmembrane helix</keyword>
<dbReference type="Gene3D" id="1.20.5.3310">
    <property type="match status" value="1"/>
</dbReference>
<feature type="compositionally biased region" description="Basic and acidic residues" evidence="10">
    <location>
        <begin position="118"/>
        <end position="132"/>
    </location>
</feature>
<comment type="subunit">
    <text evidence="9">The Tat system comprises two distinct complexes: a TatABC complex, containing multiple copies of TatA, TatB and TatC subunits, and a separate TatA complex, containing only TatA subunits. Substrates initially bind to the TatABC complex, which probably triggers association of the separate TatA complex to form the active translocon.</text>
</comment>
<reference evidence="11" key="2">
    <citation type="submission" date="2020-09" db="EMBL/GenBank/DDBJ databases">
        <authorList>
            <person name="Sun Q."/>
            <person name="Ohkuma M."/>
        </authorList>
    </citation>
    <scope>NUCLEOTIDE SEQUENCE</scope>
    <source>
        <strain evidence="11">JCM 30078</strain>
    </source>
</reference>